<organism evidence="3 4">
    <name type="scientific">Candidatus Curtissbacteria bacterium RIFCSPHIGHO2_01_FULL_40_12</name>
    <dbReference type="NCBI Taxonomy" id="1797710"/>
    <lineage>
        <taxon>Bacteria</taxon>
        <taxon>Candidatus Curtissiibacteriota</taxon>
    </lineage>
</organism>
<dbReference type="AlphaFoldDB" id="A0A1F5G8X4"/>
<dbReference type="InterPro" id="IPR036597">
    <property type="entry name" value="Fido-like_dom_sf"/>
</dbReference>
<evidence type="ECO:0000313" key="4">
    <source>
        <dbReference type="Proteomes" id="UP000178577"/>
    </source>
</evidence>
<evidence type="ECO:0000259" key="2">
    <source>
        <dbReference type="PROSITE" id="PS51459"/>
    </source>
</evidence>
<comment type="caution">
    <text evidence="3">The sequence shown here is derived from an EMBL/GenBank/DDBJ whole genome shotgun (WGS) entry which is preliminary data.</text>
</comment>
<feature type="region of interest" description="Disordered" evidence="1">
    <location>
        <begin position="1"/>
        <end position="25"/>
    </location>
</feature>
<evidence type="ECO:0000313" key="3">
    <source>
        <dbReference type="EMBL" id="OGD88306.1"/>
    </source>
</evidence>
<evidence type="ECO:0000256" key="1">
    <source>
        <dbReference type="SAM" id="MobiDB-lite"/>
    </source>
</evidence>
<proteinExistence type="predicted"/>
<dbReference type="InterPro" id="IPR003812">
    <property type="entry name" value="Fido"/>
</dbReference>
<feature type="domain" description="Fido" evidence="2">
    <location>
        <begin position="39"/>
        <end position="202"/>
    </location>
</feature>
<dbReference type="Gene3D" id="1.10.3290.10">
    <property type="entry name" value="Fido-like domain"/>
    <property type="match status" value="1"/>
</dbReference>
<feature type="compositionally biased region" description="Basic and acidic residues" evidence="1">
    <location>
        <begin position="7"/>
        <end position="25"/>
    </location>
</feature>
<dbReference type="PROSITE" id="PS51459">
    <property type="entry name" value="FIDO"/>
    <property type="match status" value="1"/>
</dbReference>
<protein>
    <recommendedName>
        <fullName evidence="2">Fido domain-containing protein</fullName>
    </recommendedName>
</protein>
<sequence>MDQTQVEQKEISVKEKPLKPEEKEFAERGERIDEIVNYFNSPAAAASHQQLLQEQDPEKKRIMLDQMADRINTLSTGKQQPKFLESTKIAIEGIDQEWGVDWQPPRPADVIYEAYINKAADLIAAGDIEGAAATMFQAVNLIHPYQDGNGRTSRLLYLYMQDPDSVKNPSVVDAFLRMDYRRGKSREASSHNLTSAFELLKRKYGVDRLPLLRFKDGQIANMGLGNQLRSMAHVMLGGEARHADNLPVVVDYTNLAPEEAAKLEEKTNALRKELLLSLLDLSEERQVVTQKMRV</sequence>
<dbReference type="EMBL" id="MFAY01000043">
    <property type="protein sequence ID" value="OGD88306.1"/>
    <property type="molecule type" value="Genomic_DNA"/>
</dbReference>
<dbReference type="SUPFAM" id="SSF140931">
    <property type="entry name" value="Fic-like"/>
    <property type="match status" value="1"/>
</dbReference>
<reference evidence="3 4" key="1">
    <citation type="journal article" date="2016" name="Nat. Commun.">
        <title>Thousands of microbial genomes shed light on interconnected biogeochemical processes in an aquifer system.</title>
        <authorList>
            <person name="Anantharaman K."/>
            <person name="Brown C.T."/>
            <person name="Hug L.A."/>
            <person name="Sharon I."/>
            <person name="Castelle C.J."/>
            <person name="Probst A.J."/>
            <person name="Thomas B.C."/>
            <person name="Singh A."/>
            <person name="Wilkins M.J."/>
            <person name="Karaoz U."/>
            <person name="Brodie E.L."/>
            <person name="Williams K.H."/>
            <person name="Hubbard S.S."/>
            <person name="Banfield J.F."/>
        </authorList>
    </citation>
    <scope>NUCLEOTIDE SEQUENCE [LARGE SCALE GENOMIC DNA]</scope>
</reference>
<dbReference type="Pfam" id="PF02661">
    <property type="entry name" value="Fic"/>
    <property type="match status" value="1"/>
</dbReference>
<gene>
    <name evidence="3" type="ORF">A2693_00335</name>
</gene>
<accession>A0A1F5G8X4</accession>
<dbReference type="Proteomes" id="UP000178577">
    <property type="component" value="Unassembled WGS sequence"/>
</dbReference>
<name>A0A1F5G8X4_9BACT</name>